<feature type="coiled-coil region" evidence="1">
    <location>
        <begin position="65"/>
        <end position="96"/>
    </location>
</feature>
<sequence length="211" mass="23682">MNVKKNFDVDKLKEKAKDKKGKNMITNLIILLLVGILLAIFGSTLKNTSTFKLNNKANKDNTGVLEQKKDDEAKLNTEYKNEQTKMELKLKDTLENIEGVGKVKVMIYFKGGEERVPAFNVNDSTSLTEEKDTEGGTRKITQKNDGRTVVMMNTENGTEPLIVKEYNPEVTGVCVVAEGAENRLIKLQIHKAVVNLFSLSENKVNVYPMKK</sequence>
<keyword evidence="2" id="KW-0472">Membrane</keyword>
<reference evidence="3" key="1">
    <citation type="submission" date="2022-12" db="EMBL/GenBank/DDBJ databases">
        <authorList>
            <person name="Wang J."/>
        </authorList>
    </citation>
    <scope>NUCLEOTIDE SEQUENCE</scope>
    <source>
        <strain evidence="3">HY-42-06</strain>
    </source>
</reference>
<dbReference type="EMBL" id="JAPQES010000002">
    <property type="protein sequence ID" value="MCY6370318.1"/>
    <property type="molecule type" value="Genomic_DNA"/>
</dbReference>
<name>A0ABT4CPE3_9CLOT</name>
<dbReference type="Proteomes" id="UP001079657">
    <property type="component" value="Unassembled WGS sequence"/>
</dbReference>
<accession>A0ABT4CPE3</accession>
<keyword evidence="2" id="KW-1133">Transmembrane helix</keyword>
<dbReference type="InterPro" id="IPR014195">
    <property type="entry name" value="Spore_III_AG"/>
</dbReference>
<dbReference type="NCBIfam" id="TIGR02830">
    <property type="entry name" value="spore_III_AG"/>
    <property type="match status" value="1"/>
</dbReference>
<keyword evidence="2" id="KW-0812">Transmembrane</keyword>
<evidence type="ECO:0000256" key="2">
    <source>
        <dbReference type="SAM" id="Phobius"/>
    </source>
</evidence>
<keyword evidence="4" id="KW-1185">Reference proteome</keyword>
<organism evidence="3 4">
    <name type="scientific">Clostridium ganghwense</name>
    <dbReference type="NCBI Taxonomy" id="312089"/>
    <lineage>
        <taxon>Bacteria</taxon>
        <taxon>Bacillati</taxon>
        <taxon>Bacillota</taxon>
        <taxon>Clostridia</taxon>
        <taxon>Eubacteriales</taxon>
        <taxon>Clostridiaceae</taxon>
        <taxon>Clostridium</taxon>
    </lineage>
</organism>
<keyword evidence="1" id="KW-0175">Coiled coil</keyword>
<gene>
    <name evidence="3" type="primary">spoIIIAG</name>
    <name evidence="3" type="ORF">OXH55_06695</name>
</gene>
<evidence type="ECO:0000256" key="1">
    <source>
        <dbReference type="SAM" id="Coils"/>
    </source>
</evidence>
<proteinExistence type="predicted"/>
<evidence type="ECO:0000313" key="4">
    <source>
        <dbReference type="Proteomes" id="UP001079657"/>
    </source>
</evidence>
<feature type="transmembrane region" description="Helical" evidence="2">
    <location>
        <begin position="25"/>
        <end position="45"/>
    </location>
</feature>
<comment type="caution">
    <text evidence="3">The sequence shown here is derived from an EMBL/GenBank/DDBJ whole genome shotgun (WGS) entry which is preliminary data.</text>
</comment>
<dbReference type="RefSeq" id="WP_268049063.1">
    <property type="nucleotide sequence ID" value="NZ_JAPQES010000002.1"/>
</dbReference>
<evidence type="ECO:0000313" key="3">
    <source>
        <dbReference type="EMBL" id="MCY6370318.1"/>
    </source>
</evidence>
<protein>
    <submittedName>
        <fullName evidence="3">Stage III sporulation protein AG</fullName>
    </submittedName>
</protein>